<keyword evidence="4" id="KW-1185">Reference proteome</keyword>
<accession>A0A3A9AFR1</accession>
<organism evidence="3 4">
    <name type="scientific">Parablautia intestinalis</name>
    <dbReference type="NCBI Taxonomy" id="2320100"/>
    <lineage>
        <taxon>Bacteria</taxon>
        <taxon>Bacillati</taxon>
        <taxon>Bacillota</taxon>
        <taxon>Clostridia</taxon>
        <taxon>Lachnospirales</taxon>
        <taxon>Lachnospiraceae</taxon>
        <taxon>Parablautia</taxon>
    </lineage>
</organism>
<feature type="transmembrane region" description="Helical" evidence="1">
    <location>
        <begin position="267"/>
        <end position="288"/>
    </location>
</feature>
<keyword evidence="1" id="KW-0472">Membrane</keyword>
<evidence type="ECO:0000259" key="2">
    <source>
        <dbReference type="Pfam" id="PF05569"/>
    </source>
</evidence>
<protein>
    <recommendedName>
        <fullName evidence="2">Peptidase M56 domain-containing protein</fullName>
    </recommendedName>
</protein>
<feature type="domain" description="Peptidase M56" evidence="2">
    <location>
        <begin position="74"/>
        <end position="255"/>
    </location>
</feature>
<dbReference type="Pfam" id="PF05569">
    <property type="entry name" value="Peptidase_M56"/>
    <property type="match status" value="1"/>
</dbReference>
<dbReference type="OrthoDB" id="9770467at2"/>
<reference evidence="3 4" key="1">
    <citation type="submission" date="2018-09" db="EMBL/GenBank/DDBJ databases">
        <title>Murine metabolic-syndrome-specific gut microbial biobank.</title>
        <authorList>
            <person name="Liu C."/>
        </authorList>
    </citation>
    <scope>NUCLEOTIDE SEQUENCE [LARGE SCALE GENOMIC DNA]</scope>
    <source>
        <strain evidence="3 4">0.1xD8-82</strain>
    </source>
</reference>
<dbReference type="InterPro" id="IPR052173">
    <property type="entry name" value="Beta-lactam_resp_regulator"/>
</dbReference>
<feature type="transmembrane region" description="Helical" evidence="1">
    <location>
        <begin position="61"/>
        <end position="82"/>
    </location>
</feature>
<dbReference type="PANTHER" id="PTHR34978:SF3">
    <property type="entry name" value="SLR0241 PROTEIN"/>
    <property type="match status" value="1"/>
</dbReference>
<dbReference type="AlphaFoldDB" id="A0A3A9AFR1"/>
<dbReference type="CDD" id="cd15482">
    <property type="entry name" value="Sialidase_non-viral"/>
    <property type="match status" value="1"/>
</dbReference>
<keyword evidence="1" id="KW-0812">Transmembrane</keyword>
<feature type="transmembrane region" description="Helical" evidence="1">
    <location>
        <begin position="16"/>
        <end position="36"/>
    </location>
</feature>
<gene>
    <name evidence="3" type="ORF">D7V94_16070</name>
</gene>
<sequence>MQIRRREQMSGRWKKIIWALLMVQLCLFHVFLLNKIRYKADDIWYRGCVRLNFPYVLYHKGFVFAVLGTTFVSAVIVLNFLLRYRKFRTECIGGMYPVCEEGLKSRYEKACVRAGIEKGSRKVIYKNAKAATPFVLGFYKPVLVLPKWVKEDETCDMVLLHECVHIRHRDTWYKLFLFLCRAVCWYNPLAYLICSVGRRDIEIDCDETVTAGCGKDERAGYGQFLIDSLKKVQERECIHSAFFCADGREMKARILAIMEEKRPYDMIAQIAAALLVTETVLIIAVSGWERIRKQQEQKAPENIYEGYEKPECFTDETLARMLALNPVGEDAYSKEVQSLSGKANGADPDSQLSFEPDGPWQIRLTRSGYYGESVGQLVQRYLYYDRDQIAASAGFLADGAYDHLETSYQRLLAGNQKEAVFAVVLREFWPETEEEIPSFARLEKVDGYYYAYYPLAVHVKMAGDCVFELQGIGMMDETVEAFRARYSGTDYSDVPCFAGKPALEADTGYTVRTSEGRLEMKKAGEEEWMTVPVSLEDLFTRGDDMDGALTRVQDGSCQCDGVKQIFAYGGCGSYGQSPGLPVQVVFYDGEAGAFRNSVVTKDYASVRRLFVSFPENGQTGYLLLTYDRTMWQECTTCFVTGDGGKSWKEIIVEDGEELMMHSLTMDMRFITNETGFITVRDSKEPHVLRTDDGGRSWGLSSFHGKREYYSIAYAPFWEEGQLVVDVGEEEYSKNSGIKARYFSEDMGENWMFGGFVLKQ</sequence>
<evidence type="ECO:0000313" key="4">
    <source>
        <dbReference type="Proteomes" id="UP000280696"/>
    </source>
</evidence>
<name>A0A3A9AFR1_9FIRM</name>
<evidence type="ECO:0000256" key="1">
    <source>
        <dbReference type="SAM" id="Phobius"/>
    </source>
</evidence>
<dbReference type="SUPFAM" id="SSF110296">
    <property type="entry name" value="Oligoxyloglucan reducing end-specific cellobiohydrolase"/>
    <property type="match status" value="1"/>
</dbReference>
<proteinExistence type="predicted"/>
<dbReference type="EMBL" id="RAYQ01000018">
    <property type="protein sequence ID" value="RKI89914.1"/>
    <property type="molecule type" value="Genomic_DNA"/>
</dbReference>
<dbReference type="PANTHER" id="PTHR34978">
    <property type="entry name" value="POSSIBLE SENSOR-TRANSDUCER PROTEIN BLAR"/>
    <property type="match status" value="1"/>
</dbReference>
<comment type="caution">
    <text evidence="3">The sequence shown here is derived from an EMBL/GenBank/DDBJ whole genome shotgun (WGS) entry which is preliminary data.</text>
</comment>
<dbReference type="Proteomes" id="UP000280696">
    <property type="component" value="Unassembled WGS sequence"/>
</dbReference>
<evidence type="ECO:0000313" key="3">
    <source>
        <dbReference type="EMBL" id="RKI89914.1"/>
    </source>
</evidence>
<keyword evidence="1" id="KW-1133">Transmembrane helix</keyword>
<dbReference type="InterPro" id="IPR008756">
    <property type="entry name" value="Peptidase_M56"/>
</dbReference>
<dbReference type="CDD" id="cd07341">
    <property type="entry name" value="M56_BlaR1_MecR1_like"/>
    <property type="match status" value="1"/>
</dbReference>